<keyword evidence="4" id="KW-1185">Reference proteome</keyword>
<feature type="region of interest" description="Disordered" evidence="1">
    <location>
        <begin position="92"/>
        <end position="122"/>
    </location>
</feature>
<protein>
    <submittedName>
        <fullName evidence="3">DUF3060 domain-containing protein</fullName>
    </submittedName>
</protein>
<dbReference type="AlphaFoldDB" id="A0A9X3YGA8"/>
<comment type="caution">
    <text evidence="3">The sequence shown here is derived from an EMBL/GenBank/DDBJ whole genome shotgun (WGS) entry which is preliminary data.</text>
</comment>
<keyword evidence="2" id="KW-0732">Signal</keyword>
<proteinExistence type="predicted"/>
<gene>
    <name evidence="3" type="ORF">OD750_003650</name>
</gene>
<evidence type="ECO:0000256" key="1">
    <source>
        <dbReference type="SAM" id="MobiDB-lite"/>
    </source>
</evidence>
<dbReference type="EMBL" id="JAOVZO020000003">
    <property type="protein sequence ID" value="MDC8011634.1"/>
    <property type="molecule type" value="Genomic_DNA"/>
</dbReference>
<accession>A0A9X3YGA8</accession>
<evidence type="ECO:0000256" key="2">
    <source>
        <dbReference type="SAM" id="SignalP"/>
    </source>
</evidence>
<dbReference type="Proteomes" id="UP001139971">
    <property type="component" value="Unassembled WGS sequence"/>
</dbReference>
<feature type="chain" id="PRO_5040940587" evidence="2">
    <location>
        <begin position="23"/>
        <end position="122"/>
    </location>
</feature>
<name>A0A9X3YGA8_9GAMM</name>
<dbReference type="RefSeq" id="WP_263542850.1">
    <property type="nucleotide sequence ID" value="NZ_JAOVZO020000003.1"/>
</dbReference>
<feature type="signal peptide" evidence="2">
    <location>
        <begin position="1"/>
        <end position="22"/>
    </location>
</feature>
<sequence length="122" mass="12723">MHTIIRSLSALTLGFAAGSALAEPPPVTVKQEGQTFEHFCAEEEGAVFIGSNNQITASGGCTSIRVEGSNNIVSIGRTTSIAINGDQNRITWQSNANGNVKPPVSDVGKGNTVRHADEDASQ</sequence>
<dbReference type="Pfam" id="PF11259">
    <property type="entry name" value="DUF3060"/>
    <property type="match status" value="1"/>
</dbReference>
<organism evidence="3 4">
    <name type="scientific">Tahibacter soli</name>
    <dbReference type="NCBI Taxonomy" id="2983605"/>
    <lineage>
        <taxon>Bacteria</taxon>
        <taxon>Pseudomonadati</taxon>
        <taxon>Pseudomonadota</taxon>
        <taxon>Gammaproteobacteria</taxon>
        <taxon>Lysobacterales</taxon>
        <taxon>Rhodanobacteraceae</taxon>
        <taxon>Tahibacter</taxon>
    </lineage>
</organism>
<dbReference type="InterPro" id="IPR021417">
    <property type="entry name" value="DUF3060"/>
</dbReference>
<reference evidence="3" key="1">
    <citation type="submission" date="2023-02" db="EMBL/GenBank/DDBJ databases">
        <title>Tahibacter soli sp. nov. isolated from soil.</title>
        <authorList>
            <person name="Baek J.H."/>
            <person name="Lee J.K."/>
            <person name="Choi D.G."/>
            <person name="Jeon C.O."/>
        </authorList>
    </citation>
    <scope>NUCLEOTIDE SEQUENCE</scope>
    <source>
        <strain evidence="3">BL</strain>
    </source>
</reference>
<evidence type="ECO:0000313" key="3">
    <source>
        <dbReference type="EMBL" id="MDC8011634.1"/>
    </source>
</evidence>
<evidence type="ECO:0000313" key="4">
    <source>
        <dbReference type="Proteomes" id="UP001139971"/>
    </source>
</evidence>